<name>A0ABT4DHU0_FUSSI</name>
<sequence>MFSKTKIMKSIKDCWDKLNSADAIVVGIGAGMSTSAGLEYSGERFMKYFSDFNEKYGIKDMYTGGFYPFKTSEEYWAWWSRQIWYNRYLPEAEKVYKDLLEILKGKNYFIITTNVEHQVQKAGFSKDRLYYMQGDYGLWQCSTPCHNKTYDNEETVKKMLDEQKDMKIPSYLIPHCPVCKEEMTMNLRIDDRFVQDEGWYKANKNYNDFLEKYKDKNIVFLELGVGNNTPGIIKYPFWQMTYKNSNATYILINLNDASAPMDIENQTIGILGDISEILEKILENK</sequence>
<evidence type="ECO:0000313" key="4">
    <source>
        <dbReference type="EMBL" id="MCY7008162.1"/>
    </source>
</evidence>
<evidence type="ECO:0000256" key="1">
    <source>
        <dbReference type="ARBA" id="ARBA00023027"/>
    </source>
</evidence>
<dbReference type="PANTHER" id="PTHR11085">
    <property type="entry name" value="NAD-DEPENDENT PROTEIN DEACYLASE SIRTUIN-5, MITOCHONDRIAL-RELATED"/>
    <property type="match status" value="1"/>
</dbReference>
<dbReference type="PANTHER" id="PTHR11085:SF10">
    <property type="entry name" value="NAD-DEPENDENT PROTEIN DEACYLASE SIRTUIN-5, MITOCHONDRIAL-RELATED"/>
    <property type="match status" value="1"/>
</dbReference>
<accession>A0ABT4DHU0</accession>
<evidence type="ECO:0000256" key="2">
    <source>
        <dbReference type="PROSITE-ProRule" id="PRU00236"/>
    </source>
</evidence>
<proteinExistence type="predicted"/>
<dbReference type="InterPro" id="IPR050134">
    <property type="entry name" value="NAD-dep_sirtuin_deacylases"/>
</dbReference>
<comment type="caution">
    <text evidence="2">Lacks conserved residue(s) required for the propagation of feature annotation.</text>
</comment>
<comment type="caution">
    <text evidence="4">The sequence shown here is derived from an EMBL/GenBank/DDBJ whole genome shotgun (WGS) entry which is preliminary data.</text>
</comment>
<dbReference type="PROSITE" id="PS50305">
    <property type="entry name" value="SIRTUIN"/>
    <property type="match status" value="1"/>
</dbReference>
<dbReference type="InterPro" id="IPR029035">
    <property type="entry name" value="DHS-like_NAD/FAD-binding_dom"/>
</dbReference>
<keyword evidence="2" id="KW-0862">Zinc</keyword>
<dbReference type="EMBL" id="JAOXXL010000013">
    <property type="protein sequence ID" value="MCY7008162.1"/>
    <property type="molecule type" value="Genomic_DNA"/>
</dbReference>
<protein>
    <recommendedName>
        <fullName evidence="3">Deacetylase sirtuin-type domain-containing protein</fullName>
    </recommendedName>
</protein>
<feature type="binding site" evidence="2">
    <location>
        <position position="141"/>
    </location>
    <ligand>
        <name>Zn(2+)</name>
        <dbReference type="ChEBI" id="CHEBI:29105"/>
    </ligand>
</feature>
<evidence type="ECO:0000313" key="5">
    <source>
        <dbReference type="Proteomes" id="UP001062738"/>
    </source>
</evidence>
<feature type="domain" description="Deacetylase sirtuin-type" evidence="3">
    <location>
        <begin position="4"/>
        <end position="285"/>
    </location>
</feature>
<feature type="binding site" evidence="2">
    <location>
        <position position="176"/>
    </location>
    <ligand>
        <name>Zn(2+)</name>
        <dbReference type="ChEBI" id="CHEBI:29105"/>
    </ligand>
</feature>
<evidence type="ECO:0000259" key="3">
    <source>
        <dbReference type="PROSITE" id="PS50305"/>
    </source>
</evidence>
<gene>
    <name evidence="4" type="ORF">OCK72_05750</name>
</gene>
<dbReference type="Gene3D" id="3.40.50.1220">
    <property type="entry name" value="TPP-binding domain"/>
    <property type="match status" value="1"/>
</dbReference>
<organism evidence="4 5">
    <name type="scientific">Fusobacterium simiae</name>
    <dbReference type="NCBI Taxonomy" id="855"/>
    <lineage>
        <taxon>Bacteria</taxon>
        <taxon>Fusobacteriati</taxon>
        <taxon>Fusobacteriota</taxon>
        <taxon>Fusobacteriia</taxon>
        <taxon>Fusobacteriales</taxon>
        <taxon>Fusobacteriaceae</taxon>
        <taxon>Fusobacterium</taxon>
    </lineage>
</organism>
<feature type="binding site" evidence="2">
    <location>
        <position position="179"/>
    </location>
    <ligand>
        <name>Zn(2+)</name>
        <dbReference type="ChEBI" id="CHEBI:29105"/>
    </ligand>
</feature>
<keyword evidence="5" id="KW-1185">Reference proteome</keyword>
<dbReference type="RefSeq" id="WP_265152141.1">
    <property type="nucleotide sequence ID" value="NZ_JAOXXL010000013.1"/>
</dbReference>
<keyword evidence="1" id="KW-0520">NAD</keyword>
<dbReference type="InterPro" id="IPR026590">
    <property type="entry name" value="Ssirtuin_cat_dom"/>
</dbReference>
<reference evidence="4" key="1">
    <citation type="submission" date="2022-09" db="EMBL/GenBank/DDBJ databases">
        <authorList>
            <person name="Zoaiter M."/>
        </authorList>
    </citation>
    <scope>NUCLEOTIDE SEQUENCE</scope>
    <source>
        <strain evidence="4">DSM 19848</strain>
    </source>
</reference>
<dbReference type="SUPFAM" id="SSF52467">
    <property type="entry name" value="DHS-like NAD/FAD-binding domain"/>
    <property type="match status" value="1"/>
</dbReference>
<keyword evidence="2" id="KW-0479">Metal-binding</keyword>
<feature type="binding site" evidence="2">
    <location>
        <position position="145"/>
    </location>
    <ligand>
        <name>Zn(2+)</name>
        <dbReference type="ChEBI" id="CHEBI:29105"/>
    </ligand>
</feature>
<dbReference type="Proteomes" id="UP001062738">
    <property type="component" value="Unassembled WGS sequence"/>
</dbReference>